<dbReference type="AlphaFoldDB" id="A0A672KBJ3"/>
<keyword evidence="1" id="KW-0812">Transmembrane</keyword>
<evidence type="ECO:0000256" key="1">
    <source>
        <dbReference type="SAM" id="Phobius"/>
    </source>
</evidence>
<dbReference type="InParanoid" id="A0A672KBJ3"/>
<name>A0A672KBJ3_SINGR</name>
<evidence type="ECO:0000313" key="3">
    <source>
        <dbReference type="Proteomes" id="UP000472262"/>
    </source>
</evidence>
<proteinExistence type="predicted"/>
<keyword evidence="3" id="KW-1185">Reference proteome</keyword>
<protein>
    <submittedName>
        <fullName evidence="2">Uncharacterized protein</fullName>
    </submittedName>
</protein>
<keyword evidence="1" id="KW-1133">Transmembrane helix</keyword>
<reference evidence="2" key="2">
    <citation type="submission" date="2025-09" db="UniProtKB">
        <authorList>
            <consortium name="Ensembl"/>
        </authorList>
    </citation>
    <scope>IDENTIFICATION</scope>
</reference>
<reference evidence="2" key="1">
    <citation type="submission" date="2025-08" db="UniProtKB">
        <authorList>
            <consortium name="Ensembl"/>
        </authorList>
    </citation>
    <scope>IDENTIFICATION</scope>
</reference>
<dbReference type="Proteomes" id="UP000472262">
    <property type="component" value="Unassembled WGS sequence"/>
</dbReference>
<evidence type="ECO:0000313" key="2">
    <source>
        <dbReference type="Ensembl" id="ENSSGRP00000007224.1"/>
    </source>
</evidence>
<dbReference type="Ensembl" id="ENSSGRT00000007887.1">
    <property type="protein sequence ID" value="ENSSGRP00000007224.1"/>
    <property type="gene ID" value="ENSSGRG00000004931.1"/>
</dbReference>
<feature type="transmembrane region" description="Helical" evidence="1">
    <location>
        <begin position="37"/>
        <end position="57"/>
    </location>
</feature>
<feature type="transmembrane region" description="Helical" evidence="1">
    <location>
        <begin position="12"/>
        <end position="31"/>
    </location>
</feature>
<sequence length="62" mass="7600">MRHVAFNKDLFLSVYGFNLLFGFCLKAIFFFHCYDVFFFHCLQRCIYFAVYIVMFVVNDDRF</sequence>
<keyword evidence="1" id="KW-0472">Membrane</keyword>
<organism evidence="2 3">
    <name type="scientific">Sinocyclocheilus grahami</name>
    <name type="common">Dianchi golden-line fish</name>
    <name type="synonym">Barbus grahami</name>
    <dbReference type="NCBI Taxonomy" id="75366"/>
    <lineage>
        <taxon>Eukaryota</taxon>
        <taxon>Metazoa</taxon>
        <taxon>Chordata</taxon>
        <taxon>Craniata</taxon>
        <taxon>Vertebrata</taxon>
        <taxon>Euteleostomi</taxon>
        <taxon>Actinopterygii</taxon>
        <taxon>Neopterygii</taxon>
        <taxon>Teleostei</taxon>
        <taxon>Ostariophysi</taxon>
        <taxon>Cypriniformes</taxon>
        <taxon>Cyprinidae</taxon>
        <taxon>Cyprininae</taxon>
        <taxon>Sinocyclocheilus</taxon>
    </lineage>
</organism>
<accession>A0A672KBJ3</accession>